<keyword evidence="4" id="KW-1185">Reference proteome</keyword>
<evidence type="ECO:0000313" key="4">
    <source>
        <dbReference type="Proteomes" id="UP000023152"/>
    </source>
</evidence>
<keyword evidence="2" id="KW-0732">Signal</keyword>
<dbReference type="EMBL" id="ASPP01006987">
    <property type="protein sequence ID" value="ETO27875.1"/>
    <property type="molecule type" value="Genomic_DNA"/>
</dbReference>
<dbReference type="Gene3D" id="1.25.40.20">
    <property type="entry name" value="Ankyrin repeat-containing domain"/>
    <property type="match status" value="1"/>
</dbReference>
<dbReference type="OrthoDB" id="206895at2759"/>
<organism evidence="3 4">
    <name type="scientific">Reticulomyxa filosa</name>
    <dbReference type="NCBI Taxonomy" id="46433"/>
    <lineage>
        <taxon>Eukaryota</taxon>
        <taxon>Sar</taxon>
        <taxon>Rhizaria</taxon>
        <taxon>Retaria</taxon>
        <taxon>Foraminifera</taxon>
        <taxon>Monothalamids</taxon>
        <taxon>Reticulomyxidae</taxon>
        <taxon>Reticulomyxa</taxon>
    </lineage>
</organism>
<dbReference type="Proteomes" id="UP000023152">
    <property type="component" value="Unassembled WGS sequence"/>
</dbReference>
<name>X6NNQ1_RETFI</name>
<comment type="caution">
    <text evidence="3">The sequence shown here is derived from an EMBL/GenBank/DDBJ whole genome shotgun (WGS) entry which is preliminary data.</text>
</comment>
<protein>
    <submittedName>
        <fullName evidence="3">Uncharacterized protein</fullName>
    </submittedName>
</protein>
<evidence type="ECO:0000256" key="1">
    <source>
        <dbReference type="SAM" id="MobiDB-lite"/>
    </source>
</evidence>
<sequence>MLAIHILLSLLTICMETTLVWQLISSGNNQQLHQFFIENPAVMSIRSADGRGALWWAWEYENANALAILAVHGIDLHYAKTDSGGKKPFDLCKNYQKVLKEAQDLIEAKKLEKRQIEEQIQREKEMQYFENSIPDEDDEDDDDLSSSSNDDDKVQNSNSRTSNDAEDFQDEL</sequence>
<dbReference type="AlphaFoldDB" id="X6NNQ1"/>
<dbReference type="SUPFAM" id="SSF48403">
    <property type="entry name" value="Ankyrin repeat"/>
    <property type="match status" value="1"/>
</dbReference>
<evidence type="ECO:0000313" key="3">
    <source>
        <dbReference type="EMBL" id="ETO27875.1"/>
    </source>
</evidence>
<dbReference type="OMA" id="WEYENAN"/>
<feature type="region of interest" description="Disordered" evidence="1">
    <location>
        <begin position="122"/>
        <end position="172"/>
    </location>
</feature>
<dbReference type="InterPro" id="IPR036770">
    <property type="entry name" value="Ankyrin_rpt-contain_sf"/>
</dbReference>
<proteinExistence type="predicted"/>
<evidence type="ECO:0000256" key="2">
    <source>
        <dbReference type="SAM" id="SignalP"/>
    </source>
</evidence>
<gene>
    <name evidence="3" type="ORF">RFI_09258</name>
</gene>
<feature type="compositionally biased region" description="Acidic residues" evidence="1">
    <location>
        <begin position="133"/>
        <end position="144"/>
    </location>
</feature>
<feature type="signal peptide" evidence="2">
    <location>
        <begin position="1"/>
        <end position="22"/>
    </location>
</feature>
<accession>X6NNQ1</accession>
<reference evidence="3 4" key="1">
    <citation type="journal article" date="2013" name="Curr. Biol.">
        <title>The Genome of the Foraminiferan Reticulomyxa filosa.</title>
        <authorList>
            <person name="Glockner G."/>
            <person name="Hulsmann N."/>
            <person name="Schleicher M."/>
            <person name="Noegel A.A."/>
            <person name="Eichinger L."/>
            <person name="Gallinger C."/>
            <person name="Pawlowski J."/>
            <person name="Sierra R."/>
            <person name="Euteneuer U."/>
            <person name="Pillet L."/>
            <person name="Moustafa A."/>
            <person name="Platzer M."/>
            <person name="Groth M."/>
            <person name="Szafranski K."/>
            <person name="Schliwa M."/>
        </authorList>
    </citation>
    <scope>NUCLEOTIDE SEQUENCE [LARGE SCALE GENOMIC DNA]</scope>
</reference>
<feature type="chain" id="PRO_5004975535" evidence="2">
    <location>
        <begin position="23"/>
        <end position="172"/>
    </location>
</feature>